<dbReference type="AlphaFoldDB" id="A0A9D1MBQ3"/>
<dbReference type="InterPro" id="IPR002725">
    <property type="entry name" value="YgjP-like_metallopeptidase"/>
</dbReference>
<gene>
    <name evidence="2" type="ORF">IAA61_05520</name>
</gene>
<dbReference type="Proteomes" id="UP000824109">
    <property type="component" value="Unassembled WGS sequence"/>
</dbReference>
<sequence length="178" mass="20365">MIRKIHGIEYELTRKNVKNINLRVTRGKIKVSAGNGIPASYIDAFVASKAEFIKKAAERAESRIPVPVPNITDNEALMYFTDITRRIYPRFSRFGFPFPSIKVRLMKSQWGNCRRANGLITYNKYLCSLPDRLAEFVAAHELSHMVISGHSAEFYAVLDEAMPDHRARRAELSQYSIK</sequence>
<dbReference type="Pfam" id="PF01863">
    <property type="entry name" value="YgjP-like"/>
    <property type="match status" value="1"/>
</dbReference>
<proteinExistence type="predicted"/>
<dbReference type="PANTHER" id="PTHR30399">
    <property type="entry name" value="UNCHARACTERIZED PROTEIN YGJP"/>
    <property type="match status" value="1"/>
</dbReference>
<evidence type="ECO:0000313" key="2">
    <source>
        <dbReference type="EMBL" id="HIU57254.1"/>
    </source>
</evidence>
<organism evidence="2 3">
    <name type="scientific">Candidatus Ornithomonoglobus merdipullorum</name>
    <dbReference type="NCBI Taxonomy" id="2840895"/>
    <lineage>
        <taxon>Bacteria</taxon>
        <taxon>Bacillati</taxon>
        <taxon>Bacillota</taxon>
        <taxon>Clostridia</taxon>
        <taxon>Candidatus Ornithomonoglobus</taxon>
    </lineage>
</organism>
<reference evidence="2" key="1">
    <citation type="submission" date="2020-10" db="EMBL/GenBank/DDBJ databases">
        <authorList>
            <person name="Gilroy R."/>
        </authorList>
    </citation>
    <scope>NUCLEOTIDE SEQUENCE</scope>
    <source>
        <strain evidence="2">USAMLcec3-3695</strain>
    </source>
</reference>
<dbReference type="CDD" id="cd07344">
    <property type="entry name" value="M48_yhfN_like"/>
    <property type="match status" value="1"/>
</dbReference>
<dbReference type="PANTHER" id="PTHR30399:SF1">
    <property type="entry name" value="UTP PYROPHOSPHATASE"/>
    <property type="match status" value="1"/>
</dbReference>
<dbReference type="EMBL" id="DVNB01000056">
    <property type="protein sequence ID" value="HIU57254.1"/>
    <property type="molecule type" value="Genomic_DNA"/>
</dbReference>
<protein>
    <submittedName>
        <fullName evidence="2">M48 family metallopeptidase</fullName>
    </submittedName>
</protein>
<dbReference type="Gene3D" id="3.30.2010.10">
    <property type="entry name" value="Metalloproteases ('zincins'), catalytic domain"/>
    <property type="match status" value="1"/>
</dbReference>
<evidence type="ECO:0000313" key="3">
    <source>
        <dbReference type="Proteomes" id="UP000824109"/>
    </source>
</evidence>
<name>A0A9D1MBQ3_9FIRM</name>
<feature type="domain" description="YgjP-like metallopeptidase" evidence="1">
    <location>
        <begin position="75"/>
        <end position="174"/>
    </location>
</feature>
<dbReference type="InterPro" id="IPR053136">
    <property type="entry name" value="UTP_pyrophosphatase-like"/>
</dbReference>
<accession>A0A9D1MBQ3</accession>
<evidence type="ECO:0000259" key="1">
    <source>
        <dbReference type="Pfam" id="PF01863"/>
    </source>
</evidence>
<comment type="caution">
    <text evidence="2">The sequence shown here is derived from an EMBL/GenBank/DDBJ whole genome shotgun (WGS) entry which is preliminary data.</text>
</comment>
<reference evidence="2" key="2">
    <citation type="journal article" date="2021" name="PeerJ">
        <title>Extensive microbial diversity within the chicken gut microbiome revealed by metagenomics and culture.</title>
        <authorList>
            <person name="Gilroy R."/>
            <person name="Ravi A."/>
            <person name="Getino M."/>
            <person name="Pursley I."/>
            <person name="Horton D.L."/>
            <person name="Alikhan N.F."/>
            <person name="Baker D."/>
            <person name="Gharbi K."/>
            <person name="Hall N."/>
            <person name="Watson M."/>
            <person name="Adriaenssens E.M."/>
            <person name="Foster-Nyarko E."/>
            <person name="Jarju S."/>
            <person name="Secka A."/>
            <person name="Antonio M."/>
            <person name="Oren A."/>
            <person name="Chaudhuri R.R."/>
            <person name="La Ragione R."/>
            <person name="Hildebrand F."/>
            <person name="Pallen M.J."/>
        </authorList>
    </citation>
    <scope>NUCLEOTIDE SEQUENCE</scope>
    <source>
        <strain evidence="2">USAMLcec3-3695</strain>
    </source>
</reference>